<feature type="transmembrane region" description="Helical" evidence="8">
    <location>
        <begin position="12"/>
        <end position="30"/>
    </location>
</feature>
<organism evidence="9 10">
    <name type="scientific">Nocardioides aromaticivorans</name>
    <dbReference type="NCBI Taxonomy" id="200618"/>
    <lineage>
        <taxon>Bacteria</taxon>
        <taxon>Bacillati</taxon>
        <taxon>Actinomycetota</taxon>
        <taxon>Actinomycetes</taxon>
        <taxon>Propionibacteriales</taxon>
        <taxon>Nocardioidaceae</taxon>
        <taxon>Nocardioides</taxon>
    </lineage>
</organism>
<sequence length="361" mass="37226">MEDVIPHGPNWYAAVMGTGILAVVLTDLPFDLPGASYAATAAWPLTLALLVAITVVGARSGRPFRHLGDPVLAHFYGATAMGLMTAGAATGAVGGRWLGPLALPLETGLWVTGTLLGLATAVVVPYCAITRHEVRDDSAFGGWLMPVVPPMVSAATGTALLDHLPAGEPRATLFVLLCAGFGIALIATFLVLPAIWQRVLRHGPGAPALVPTLWIVLGPLGQSVTAAYHLTGAAPLALPGQDPTVLRMLFLAFGLPVWGFALLWLALAGALTLRQVRAGLPFAPTWWSFTFPVGTLVTGTTALAHATGLVLLAAATGVLLALLVVAWTVVAVATARAFLPAGPVTRPARDNGRSRLVGSSP</sequence>
<keyword evidence="6 8" id="KW-1133">Transmembrane helix</keyword>
<keyword evidence="7 8" id="KW-0472">Membrane</keyword>
<evidence type="ECO:0000256" key="4">
    <source>
        <dbReference type="ARBA" id="ARBA00022475"/>
    </source>
</evidence>
<feature type="transmembrane region" description="Helical" evidence="8">
    <location>
        <begin position="208"/>
        <end position="228"/>
    </location>
</feature>
<proteinExistence type="inferred from homology"/>
<dbReference type="Gene3D" id="1.50.10.150">
    <property type="entry name" value="Voltage-dependent anion channel"/>
    <property type="match status" value="1"/>
</dbReference>
<accession>A0ABX7PF55</accession>
<feature type="transmembrane region" description="Helical" evidence="8">
    <location>
        <begin position="109"/>
        <end position="128"/>
    </location>
</feature>
<dbReference type="PANTHER" id="PTHR31686">
    <property type="match status" value="1"/>
</dbReference>
<feature type="transmembrane region" description="Helical" evidence="8">
    <location>
        <begin position="248"/>
        <end position="273"/>
    </location>
</feature>
<evidence type="ECO:0000313" key="9">
    <source>
        <dbReference type="EMBL" id="QSR24392.1"/>
    </source>
</evidence>
<dbReference type="EMBL" id="CP022295">
    <property type="protein sequence ID" value="QSR24392.1"/>
    <property type="molecule type" value="Genomic_DNA"/>
</dbReference>
<keyword evidence="3" id="KW-0813">Transport</keyword>
<evidence type="ECO:0000256" key="7">
    <source>
        <dbReference type="ARBA" id="ARBA00023136"/>
    </source>
</evidence>
<evidence type="ECO:0000256" key="6">
    <source>
        <dbReference type="ARBA" id="ARBA00022989"/>
    </source>
</evidence>
<protein>
    <submittedName>
        <fullName evidence="9">C4-dicarboxylate ABC transporter</fullName>
    </submittedName>
</protein>
<keyword evidence="10" id="KW-1185">Reference proteome</keyword>
<dbReference type="Proteomes" id="UP000662818">
    <property type="component" value="Chromosome"/>
</dbReference>
<reference evidence="9 10" key="1">
    <citation type="submission" date="2017-06" db="EMBL/GenBank/DDBJ databases">
        <title>Complete Genome Sequence of the Soil Carbazole-Degrading Bacterium Nocardioides aromaticivorans IC177.</title>
        <authorList>
            <person name="Vejarano F."/>
            <person name="Suzuki-Minakuchi C."/>
            <person name="Ohtsubo Y."/>
            <person name="Tsuda M."/>
            <person name="Okada K."/>
            <person name="Nojiri H."/>
        </authorList>
    </citation>
    <scope>NUCLEOTIDE SEQUENCE [LARGE SCALE GENOMIC DNA]</scope>
    <source>
        <strain evidence="9 10">IC177</strain>
    </source>
</reference>
<comment type="subcellular location">
    <subcellularLocation>
        <location evidence="1">Cell membrane</location>
        <topology evidence="1">Multi-pass membrane protein</topology>
    </subcellularLocation>
</comment>
<feature type="transmembrane region" description="Helical" evidence="8">
    <location>
        <begin position="173"/>
        <end position="196"/>
    </location>
</feature>
<evidence type="ECO:0000313" key="10">
    <source>
        <dbReference type="Proteomes" id="UP000662818"/>
    </source>
</evidence>
<evidence type="ECO:0000256" key="2">
    <source>
        <dbReference type="ARBA" id="ARBA00008566"/>
    </source>
</evidence>
<comment type="similarity">
    <text evidence="2">Belongs to the tellurite-resistance/dicarboxylate transporter (TDT) family.</text>
</comment>
<dbReference type="Pfam" id="PF03595">
    <property type="entry name" value="SLAC1"/>
    <property type="match status" value="1"/>
</dbReference>
<evidence type="ECO:0000256" key="8">
    <source>
        <dbReference type="SAM" id="Phobius"/>
    </source>
</evidence>
<evidence type="ECO:0000256" key="3">
    <source>
        <dbReference type="ARBA" id="ARBA00022448"/>
    </source>
</evidence>
<dbReference type="PANTHER" id="PTHR31686:SF1">
    <property type="entry name" value="SULFITE EFFLUX PUMP SSU1"/>
    <property type="match status" value="1"/>
</dbReference>
<feature type="transmembrane region" description="Helical" evidence="8">
    <location>
        <begin position="70"/>
        <end position="89"/>
    </location>
</feature>
<dbReference type="InterPro" id="IPR004695">
    <property type="entry name" value="SLAC1/Mae1/Ssu1/TehA"/>
</dbReference>
<feature type="transmembrane region" description="Helical" evidence="8">
    <location>
        <begin position="140"/>
        <end position="161"/>
    </location>
</feature>
<gene>
    <name evidence="9" type="ORF">CFH99_01985</name>
</gene>
<evidence type="ECO:0000256" key="5">
    <source>
        <dbReference type="ARBA" id="ARBA00022692"/>
    </source>
</evidence>
<keyword evidence="4" id="KW-1003">Cell membrane</keyword>
<dbReference type="InterPro" id="IPR051629">
    <property type="entry name" value="Sulfite_efflux_TDT"/>
</dbReference>
<keyword evidence="5 8" id="KW-0812">Transmembrane</keyword>
<name>A0ABX7PF55_9ACTN</name>
<dbReference type="InterPro" id="IPR038665">
    <property type="entry name" value="Voltage-dep_anion_channel_sf"/>
</dbReference>
<evidence type="ECO:0000256" key="1">
    <source>
        <dbReference type="ARBA" id="ARBA00004651"/>
    </source>
</evidence>
<feature type="transmembrane region" description="Helical" evidence="8">
    <location>
        <begin position="36"/>
        <end position="58"/>
    </location>
</feature>
<feature type="transmembrane region" description="Helical" evidence="8">
    <location>
        <begin position="285"/>
        <end position="304"/>
    </location>
</feature>
<feature type="transmembrane region" description="Helical" evidence="8">
    <location>
        <begin position="310"/>
        <end position="339"/>
    </location>
</feature>